<organism evidence="1">
    <name type="scientific">marine metagenome</name>
    <dbReference type="NCBI Taxonomy" id="408172"/>
    <lineage>
        <taxon>unclassified sequences</taxon>
        <taxon>metagenomes</taxon>
        <taxon>ecological metagenomes</taxon>
    </lineage>
</organism>
<dbReference type="AlphaFoldDB" id="A0A381R7W3"/>
<protein>
    <submittedName>
        <fullName evidence="1">Uncharacterized protein</fullName>
    </submittedName>
</protein>
<feature type="non-terminal residue" evidence="1">
    <location>
        <position position="1"/>
    </location>
</feature>
<reference evidence="1" key="1">
    <citation type="submission" date="2018-05" db="EMBL/GenBank/DDBJ databases">
        <authorList>
            <person name="Lanie J.A."/>
            <person name="Ng W.-L."/>
            <person name="Kazmierczak K.M."/>
            <person name="Andrzejewski T.M."/>
            <person name="Davidsen T.M."/>
            <person name="Wayne K.J."/>
            <person name="Tettelin H."/>
            <person name="Glass J.I."/>
            <person name="Rusch D."/>
            <person name="Podicherti R."/>
            <person name="Tsui H.-C.T."/>
            <person name="Winkler M.E."/>
        </authorList>
    </citation>
    <scope>NUCLEOTIDE SEQUENCE</scope>
</reference>
<accession>A0A381R7W3</accession>
<evidence type="ECO:0000313" key="1">
    <source>
        <dbReference type="EMBL" id="SUZ87762.1"/>
    </source>
</evidence>
<dbReference type="EMBL" id="UINC01001738">
    <property type="protein sequence ID" value="SUZ87762.1"/>
    <property type="molecule type" value="Genomic_DNA"/>
</dbReference>
<proteinExistence type="predicted"/>
<name>A0A381R7W3_9ZZZZ</name>
<sequence length="42" mass="4744">VYQFVSVFVIIGLLLKMVLRNVGTVLALLVFCTLNSKNKLIY</sequence>
<gene>
    <name evidence="1" type="ORF">METZ01_LOCUS40616</name>
</gene>